<accession>A0A0R2XBD8</accession>
<dbReference type="EMBL" id="LIDM01000015">
    <property type="protein sequence ID" value="KRP33231.1"/>
    <property type="molecule type" value="Genomic_DNA"/>
</dbReference>
<comment type="caution">
    <text evidence="1">The sequence shown here is derived from an EMBL/GenBank/DDBJ whole genome shotgun (WGS) entry which is preliminary data.</text>
</comment>
<reference evidence="1 2" key="1">
    <citation type="submission" date="2015-10" db="EMBL/GenBank/DDBJ databases">
        <title>Metagenome-Assembled Genomes uncover a global brackish microbiome.</title>
        <authorList>
            <person name="Hugerth L.W."/>
            <person name="Larsson J."/>
            <person name="Alneberg J."/>
            <person name="Lindh M.V."/>
            <person name="Legrand C."/>
            <person name="Pinhassi J."/>
            <person name="Andersson A.F."/>
        </authorList>
    </citation>
    <scope>NUCLEOTIDE SEQUENCE [LARGE SCALE GENOMIC DNA]</scope>
    <source>
        <strain evidence="1">BACL9 MAG-120820-bin42</strain>
    </source>
</reference>
<dbReference type="InterPro" id="IPR036188">
    <property type="entry name" value="FAD/NAD-bd_sf"/>
</dbReference>
<dbReference type="PANTHER" id="PTHR16128">
    <property type="entry name" value="FAD/NAD(P)-BINDING OXIDOREDUCTASE FAMILY PROTEIN"/>
    <property type="match status" value="1"/>
</dbReference>
<organism evidence="1 2">
    <name type="scientific">Verrucomicrobia subdivision 6 bacterium BACL9 MAG-120820-bin42</name>
    <dbReference type="NCBI Taxonomy" id="1655634"/>
    <lineage>
        <taxon>Bacteria</taxon>
        <taxon>Pseudomonadati</taxon>
        <taxon>Verrucomicrobiota</taxon>
        <taxon>Verrucomicrobiia</taxon>
        <taxon>Verrucomicrobiales</taxon>
        <taxon>Verrucomicrobia subdivision 6</taxon>
    </lineage>
</organism>
<evidence type="ECO:0000313" key="1">
    <source>
        <dbReference type="EMBL" id="KRP33231.1"/>
    </source>
</evidence>
<dbReference type="SUPFAM" id="SSF51905">
    <property type="entry name" value="FAD/NAD(P)-binding domain"/>
    <property type="match status" value="1"/>
</dbReference>
<dbReference type="PANTHER" id="PTHR16128:SF5">
    <property type="entry name" value="FAD_NAD(P)-BINDING OXIDOREDUCTASE FAMILY PROTEIN"/>
    <property type="match status" value="1"/>
</dbReference>
<dbReference type="AlphaFoldDB" id="A0A0R2XBD8"/>
<gene>
    <name evidence="1" type="ORF">ABS32_00855</name>
</gene>
<sequence length="245" mass="27294">MQSVSGDQLQTISPPIFERGKVYREGEERFYLAEGNNRLGKLLAEGLEVRKESEVRGVLPRGKKWEVGGELFDGVVSSAPWPQSAALFGMRESEVPFEPNLTACLEYSIPWDGSRYATLDSTGLEPLAWVGCENAKEGRIQKGKSVYVVQASTSYSREHLEADPALWIQDLQVRFEKEWGLDREKRGVTFGHRWRYARRSRGAPPPSALADGLYLCGDSVTDSRVESVWQSGIEVAELLLAKGGL</sequence>
<dbReference type="Gene3D" id="3.90.660.10">
    <property type="match status" value="1"/>
</dbReference>
<evidence type="ECO:0008006" key="3">
    <source>
        <dbReference type="Google" id="ProtNLM"/>
    </source>
</evidence>
<name>A0A0R2XBD8_9BACT</name>
<proteinExistence type="predicted"/>
<dbReference type="Proteomes" id="UP000051557">
    <property type="component" value="Unassembled WGS sequence"/>
</dbReference>
<evidence type="ECO:0000313" key="2">
    <source>
        <dbReference type="Proteomes" id="UP000051557"/>
    </source>
</evidence>
<protein>
    <recommendedName>
        <fullName evidence="3">Amine oxidase domain-containing protein</fullName>
    </recommendedName>
</protein>